<feature type="binding site" evidence="1">
    <location>
        <position position="5"/>
    </location>
    <ligand>
        <name>Mg(2+)</name>
        <dbReference type="ChEBI" id="CHEBI:18420"/>
        <label>1</label>
        <note>catalytic</note>
    </ligand>
</feature>
<keyword evidence="3" id="KW-1185">Reference proteome</keyword>
<proteinExistence type="predicted"/>
<keyword evidence="1" id="KW-0460">Magnesium</keyword>
<name>A0A941IGU3_9ACTN</name>
<dbReference type="InterPro" id="IPR000760">
    <property type="entry name" value="Inositol_monophosphatase-like"/>
</dbReference>
<dbReference type="EMBL" id="JAGSOH010000042">
    <property type="protein sequence ID" value="MBR7827790.1"/>
    <property type="molecule type" value="Genomic_DNA"/>
</dbReference>
<dbReference type="AlphaFoldDB" id="A0A941IGU3"/>
<dbReference type="Gene3D" id="3.30.540.10">
    <property type="entry name" value="Fructose-1,6-Bisphosphatase, subunit A, domain 1"/>
    <property type="match status" value="1"/>
</dbReference>
<dbReference type="Pfam" id="PF00459">
    <property type="entry name" value="Inositol_P"/>
    <property type="match status" value="1"/>
</dbReference>
<comment type="cofactor">
    <cofactor evidence="1">
        <name>Mg(2+)</name>
        <dbReference type="ChEBI" id="CHEBI:18420"/>
    </cofactor>
</comment>
<organism evidence="2 3">
    <name type="scientific">Actinospica acidithermotolerans</name>
    <dbReference type="NCBI Taxonomy" id="2828514"/>
    <lineage>
        <taxon>Bacteria</taxon>
        <taxon>Bacillati</taxon>
        <taxon>Actinomycetota</taxon>
        <taxon>Actinomycetes</taxon>
        <taxon>Catenulisporales</taxon>
        <taxon>Actinospicaceae</taxon>
        <taxon>Actinospica</taxon>
    </lineage>
</organism>
<comment type="caution">
    <text evidence="2">The sequence shown here is derived from an EMBL/GenBank/DDBJ whole genome shotgun (WGS) entry which is preliminary data.</text>
</comment>
<dbReference type="RefSeq" id="WP_212518932.1">
    <property type="nucleotide sequence ID" value="NZ_JAGSOH010000042.1"/>
</dbReference>
<evidence type="ECO:0000313" key="2">
    <source>
        <dbReference type="EMBL" id="MBR7827790.1"/>
    </source>
</evidence>
<keyword evidence="1" id="KW-0479">Metal-binding</keyword>
<gene>
    <name evidence="2" type="ORF">KDK95_15835</name>
</gene>
<feature type="binding site" evidence="1">
    <location>
        <position position="2"/>
    </location>
    <ligand>
        <name>Mg(2+)</name>
        <dbReference type="ChEBI" id="CHEBI:18420"/>
        <label>1</label>
        <note>catalytic</note>
    </ligand>
</feature>
<feature type="binding site" evidence="1">
    <location>
        <position position="4"/>
    </location>
    <ligand>
        <name>Mg(2+)</name>
        <dbReference type="ChEBI" id="CHEBI:18420"/>
        <label>1</label>
        <note>catalytic</note>
    </ligand>
</feature>
<dbReference type="GO" id="GO:0046872">
    <property type="term" value="F:metal ion binding"/>
    <property type="evidence" value="ECO:0007669"/>
    <property type="project" value="UniProtKB-KW"/>
</dbReference>
<protein>
    <submittedName>
        <fullName evidence="2">Uncharacterized protein</fullName>
    </submittedName>
</protein>
<dbReference type="Proteomes" id="UP000676325">
    <property type="component" value="Unassembled WGS sequence"/>
</dbReference>
<accession>A0A941IGU3</accession>
<dbReference type="SUPFAM" id="SSF56655">
    <property type="entry name" value="Carbohydrate phosphatase"/>
    <property type="match status" value="1"/>
</dbReference>
<sequence length="199" mass="21295">MDPIDGTAEFVRTEGIEFCSVVCLLEDWQPSAAFVLAPELGRDRTPNLVTADVAGSRITVNGDPGTLLATSCDERWLSVTRSTGAPAHPVDPIARAAGYRLKTRTTSQTLDMLRTAVDLSRLTDPSLSGFALFARREQKLWDGAAGLALGRACGLRDCDETGAQLPLGPPLLSAATPMFSSTVMGRPETVTWFLQATSR</sequence>
<reference evidence="2" key="1">
    <citation type="submission" date="2021-04" db="EMBL/GenBank/DDBJ databases">
        <title>Genome based classification of Actinospica acidithermotolerans sp. nov., an actinobacterium isolated from an Indonesian hot spring.</title>
        <authorList>
            <person name="Kusuma A.B."/>
            <person name="Putra K.E."/>
            <person name="Nafisah S."/>
            <person name="Loh J."/>
            <person name="Nouioui I."/>
            <person name="Goodfellow M."/>
        </authorList>
    </citation>
    <scope>NUCLEOTIDE SEQUENCE</scope>
    <source>
        <strain evidence="2">MGRD01-02</strain>
    </source>
</reference>
<evidence type="ECO:0000256" key="1">
    <source>
        <dbReference type="PIRSR" id="PIRSR600760-2"/>
    </source>
</evidence>
<feature type="binding site" evidence="1">
    <location>
        <position position="142"/>
    </location>
    <ligand>
        <name>Mg(2+)</name>
        <dbReference type="ChEBI" id="CHEBI:18420"/>
        <label>1</label>
        <note>catalytic</note>
    </ligand>
</feature>
<evidence type="ECO:0000313" key="3">
    <source>
        <dbReference type="Proteomes" id="UP000676325"/>
    </source>
</evidence>